<dbReference type="Pfam" id="PF13503">
    <property type="entry name" value="DUF4123"/>
    <property type="match status" value="1"/>
</dbReference>
<dbReference type="AlphaFoldDB" id="A0A7X4LMX2"/>
<evidence type="ECO:0000259" key="1">
    <source>
        <dbReference type="Pfam" id="PF13503"/>
    </source>
</evidence>
<dbReference type="InterPro" id="IPR025391">
    <property type="entry name" value="DUF4123"/>
</dbReference>
<accession>A0A7X4LMX2</accession>
<proteinExistence type="predicted"/>
<dbReference type="Proteomes" id="UP000462621">
    <property type="component" value="Unassembled WGS sequence"/>
</dbReference>
<dbReference type="RefSeq" id="WP_161157185.1">
    <property type="nucleotide sequence ID" value="NZ_WEKT01000035.1"/>
</dbReference>
<gene>
    <name evidence="2" type="ORF">F9817_16110</name>
</gene>
<keyword evidence="3" id="KW-1185">Reference proteome</keyword>
<protein>
    <submittedName>
        <fullName evidence="2">DUF4123 domain-containing protein</fullName>
    </submittedName>
</protein>
<dbReference type="EMBL" id="WEKT01000035">
    <property type="protein sequence ID" value="MZI94706.1"/>
    <property type="molecule type" value="Genomic_DNA"/>
</dbReference>
<organism evidence="2 3">
    <name type="scientific">Vibrio eleionomae</name>
    <dbReference type="NCBI Taxonomy" id="2653505"/>
    <lineage>
        <taxon>Bacteria</taxon>
        <taxon>Pseudomonadati</taxon>
        <taxon>Pseudomonadota</taxon>
        <taxon>Gammaproteobacteria</taxon>
        <taxon>Vibrionales</taxon>
        <taxon>Vibrionaceae</taxon>
        <taxon>Vibrio</taxon>
    </lineage>
</organism>
<evidence type="ECO:0000313" key="3">
    <source>
        <dbReference type="Proteomes" id="UP000462621"/>
    </source>
</evidence>
<feature type="domain" description="DUF4123" evidence="1">
    <location>
        <begin position="26"/>
        <end position="150"/>
    </location>
</feature>
<name>A0A7X4LMX2_9VIBR</name>
<sequence length="327" mass="38377">MNQFPLVEPHPNPLFPVLDNAAGKLVYLLFEQALFPAAKEFWDTMQYRDDVQWCSLVTGTPLAYLEKVAPILISVTDGNPGETLYYWLCENEDLAERLGFVGVFDGSFESLAQHWQQWVYFISADDKTMMLRFYDEKVLPRWFEILTPAQKLAFIGQHDAVYYPIREDGVIRLRECEIKQGAVKLDELSEEDAASFPITLTQEQHDQFYYPEQLERIIDQTYRKIAPNSAWILSRDKVAEQFYEGMEIATQRYRDVSKLDAQTFALYRFYIADRFYEHPLFQQMLGHFTLRKAIGKFYEKVQAGEVELEDYRTEFWLGIEGEARLLP</sequence>
<comment type="caution">
    <text evidence="2">The sequence shown here is derived from an EMBL/GenBank/DDBJ whole genome shotgun (WGS) entry which is preliminary data.</text>
</comment>
<reference evidence="2 3" key="1">
    <citation type="submission" date="2019-10" db="EMBL/GenBank/DDBJ databases">
        <title>Vibrio sp. nov. isolated from a shrimp pond.</title>
        <authorList>
            <person name="Gomez-Gil B."/>
            <person name="Enciso-Ibarra J."/>
            <person name="Enciso-Ibarra K."/>
            <person name="Bolan-Mejia C."/>
        </authorList>
    </citation>
    <scope>NUCLEOTIDE SEQUENCE [LARGE SCALE GENOMIC DNA]</scope>
    <source>
        <strain evidence="2 3">CAIM 722</strain>
    </source>
</reference>
<evidence type="ECO:0000313" key="2">
    <source>
        <dbReference type="EMBL" id="MZI94706.1"/>
    </source>
</evidence>